<dbReference type="Pfam" id="PF00096">
    <property type="entry name" value="zf-C2H2"/>
    <property type="match status" value="1"/>
</dbReference>
<evidence type="ECO:0000256" key="3">
    <source>
        <dbReference type="ARBA" id="ARBA00022771"/>
    </source>
</evidence>
<reference evidence="8" key="1">
    <citation type="submission" date="2022-03" db="EMBL/GenBank/DDBJ databases">
        <authorList>
            <person name="Sayadi A."/>
        </authorList>
    </citation>
    <scope>NUCLEOTIDE SEQUENCE</scope>
</reference>
<evidence type="ECO:0000256" key="4">
    <source>
        <dbReference type="ARBA" id="ARBA00022833"/>
    </source>
</evidence>
<evidence type="ECO:0000313" key="8">
    <source>
        <dbReference type="EMBL" id="CAH1963429.1"/>
    </source>
</evidence>
<feature type="compositionally biased region" description="Basic and acidic residues" evidence="6">
    <location>
        <begin position="232"/>
        <end position="244"/>
    </location>
</feature>
<evidence type="ECO:0000313" key="9">
    <source>
        <dbReference type="Proteomes" id="UP001152888"/>
    </source>
</evidence>
<name>A0A9P0JY01_ACAOB</name>
<feature type="region of interest" description="Disordered" evidence="6">
    <location>
        <begin position="315"/>
        <end position="343"/>
    </location>
</feature>
<evidence type="ECO:0000259" key="7">
    <source>
        <dbReference type="PROSITE" id="PS50157"/>
    </source>
</evidence>
<dbReference type="PROSITE" id="PS00028">
    <property type="entry name" value="ZINC_FINGER_C2H2_1"/>
    <property type="match status" value="4"/>
</dbReference>
<evidence type="ECO:0000256" key="5">
    <source>
        <dbReference type="PROSITE-ProRule" id="PRU00042"/>
    </source>
</evidence>
<keyword evidence="9" id="KW-1185">Reference proteome</keyword>
<dbReference type="PROSITE" id="PS50157">
    <property type="entry name" value="ZINC_FINGER_C2H2_2"/>
    <property type="match status" value="4"/>
</dbReference>
<feature type="region of interest" description="Disordered" evidence="6">
    <location>
        <begin position="580"/>
        <end position="652"/>
    </location>
</feature>
<evidence type="ECO:0000256" key="6">
    <source>
        <dbReference type="SAM" id="MobiDB-lite"/>
    </source>
</evidence>
<feature type="domain" description="C2H2-type" evidence="7">
    <location>
        <begin position="833"/>
        <end position="855"/>
    </location>
</feature>
<evidence type="ECO:0000256" key="2">
    <source>
        <dbReference type="ARBA" id="ARBA00022737"/>
    </source>
</evidence>
<feature type="region of interest" description="Disordered" evidence="6">
    <location>
        <begin position="229"/>
        <end position="250"/>
    </location>
</feature>
<feature type="compositionally biased region" description="Basic and acidic residues" evidence="6">
    <location>
        <begin position="634"/>
        <end position="652"/>
    </location>
</feature>
<dbReference type="OrthoDB" id="6744513at2759"/>
<keyword evidence="1" id="KW-0479">Metal-binding</keyword>
<dbReference type="AlphaFoldDB" id="A0A9P0JY01"/>
<feature type="domain" description="C2H2-type" evidence="7">
    <location>
        <begin position="925"/>
        <end position="953"/>
    </location>
</feature>
<dbReference type="GO" id="GO:0008270">
    <property type="term" value="F:zinc ion binding"/>
    <property type="evidence" value="ECO:0007669"/>
    <property type="project" value="UniProtKB-KW"/>
</dbReference>
<comment type="caution">
    <text evidence="8">The sequence shown here is derived from an EMBL/GenBank/DDBJ whole genome shotgun (WGS) entry which is preliminary data.</text>
</comment>
<dbReference type="PANTHER" id="PTHR24379:SF121">
    <property type="entry name" value="C2H2-TYPE DOMAIN-CONTAINING PROTEIN"/>
    <property type="match status" value="1"/>
</dbReference>
<organism evidence="8 9">
    <name type="scientific">Acanthoscelides obtectus</name>
    <name type="common">Bean weevil</name>
    <name type="synonym">Bruchus obtectus</name>
    <dbReference type="NCBI Taxonomy" id="200917"/>
    <lineage>
        <taxon>Eukaryota</taxon>
        <taxon>Metazoa</taxon>
        <taxon>Ecdysozoa</taxon>
        <taxon>Arthropoda</taxon>
        <taxon>Hexapoda</taxon>
        <taxon>Insecta</taxon>
        <taxon>Pterygota</taxon>
        <taxon>Neoptera</taxon>
        <taxon>Endopterygota</taxon>
        <taxon>Coleoptera</taxon>
        <taxon>Polyphaga</taxon>
        <taxon>Cucujiformia</taxon>
        <taxon>Chrysomeloidea</taxon>
        <taxon>Chrysomelidae</taxon>
        <taxon>Bruchinae</taxon>
        <taxon>Bruchini</taxon>
        <taxon>Acanthoscelides</taxon>
    </lineage>
</organism>
<proteinExistence type="predicted"/>
<dbReference type="SMART" id="SM00355">
    <property type="entry name" value="ZnF_C2H2"/>
    <property type="match status" value="6"/>
</dbReference>
<dbReference type="InterPro" id="IPR013087">
    <property type="entry name" value="Znf_C2H2_type"/>
</dbReference>
<dbReference type="PANTHER" id="PTHR24379">
    <property type="entry name" value="KRAB AND ZINC FINGER DOMAIN-CONTAINING"/>
    <property type="match status" value="1"/>
</dbReference>
<dbReference type="InterPro" id="IPR036236">
    <property type="entry name" value="Znf_C2H2_sf"/>
</dbReference>
<dbReference type="Proteomes" id="UP001152888">
    <property type="component" value="Unassembled WGS sequence"/>
</dbReference>
<keyword evidence="4" id="KW-0862">Zinc</keyword>
<dbReference type="SUPFAM" id="SSF57667">
    <property type="entry name" value="beta-beta-alpha zinc fingers"/>
    <property type="match status" value="1"/>
</dbReference>
<accession>A0A9P0JY01</accession>
<feature type="domain" description="C2H2-type" evidence="7">
    <location>
        <begin position="718"/>
        <end position="745"/>
    </location>
</feature>
<feature type="compositionally biased region" description="Polar residues" evidence="6">
    <location>
        <begin position="590"/>
        <end position="603"/>
    </location>
</feature>
<keyword evidence="2" id="KW-0677">Repeat</keyword>
<feature type="compositionally biased region" description="Acidic residues" evidence="6">
    <location>
        <begin position="319"/>
        <end position="333"/>
    </location>
</feature>
<evidence type="ECO:0000256" key="1">
    <source>
        <dbReference type="ARBA" id="ARBA00022723"/>
    </source>
</evidence>
<sequence>MSERLSLSAQDGAHWNKQMLRQSLNFSNISDITINNEESYMTAIDAGDDTQYLSVIGADDGTFEVAESAGLNEEHIEESTLENNTNNETDQVQNEGNQVIIFNVEGSDELFGLQLAEDEEGNLQKYQFQYRTTEDGQLEAMPETLTLLPNDDIQQDQEITEQPSYSLKVEARIGNKEVCSNETYVEQLEDIPQIVVKGEPTDETFDIEQELADIKPDLQRLSIKQELANEAQGREEEQLSRDIGDTDLPTLNVPNDRITILEYDGFNTESNEHTIENIIITHEDEAAYAVEDSNEMNMYNLNSNHADQERLQQIQEASDTVEDEPESDSETFENSEGPHVTGEEEILLENVHIEVQEPMKSTNTDSAKDCLNPNKLQSKKARPMYHCISEKENLNMIPMYVTNQMTTQGVKPTHPRSLLKCDVDSRVTEKEKSAKPDARFGIVPTMKKQSKFGIDLPANADHIDKRFARSKEAMQAMMFDHFISKTTIPHAPVRHNRLPRKQEIKPVANRRDEEIIVQEVMVSSKGFVENTEERLRNTNQFPITSVVELSDSDDDTVSKSKNKANKSGCDTENLVIEINSDDDIDKNDAVETNNDAIQTNNDQGGDGEGEKRCRSISPKNTYIPSDDSSPSKKSRTESEPESDSGKKEFDCPHCSKSFPSPNSLSTHIQHHNLENSLRKKELKFPRPEYKFKCDNCQESFKNSVLLNRHDCKGNGSNMTCNVCLKKFGCAASLSVHKKSHVKQNLMKNTTTLTVNPMRSIPRPSMSGIRRSLAPVSSALASSSKASRFSFAVPRPSTATARKSVIPKPVVIATKPTETADTTKQKNSKNPETFKCKDCPRVCLTQGMLNLHEKTHKKIACNSCKATFTSRLLLDSHVRFNCVKKTQSPKGRLSFKVRKSFVKTPKTVASSTAAKKPTSSNTKGSTKCSFCAKTFTSLSALFEHKVKKHEIVTPDRSILDEEKSSSLHKPVHGGVRPNQRFKSAFALFQASAVRDNEDKVHTDHS</sequence>
<gene>
    <name evidence="8" type="ORF">ACAOBT_LOCUS5190</name>
</gene>
<keyword evidence="3 5" id="KW-0863">Zinc-finger</keyword>
<dbReference type="EMBL" id="CAKOFQ010006707">
    <property type="protein sequence ID" value="CAH1963429.1"/>
    <property type="molecule type" value="Genomic_DNA"/>
</dbReference>
<protein>
    <recommendedName>
        <fullName evidence="7">C2H2-type domain-containing protein</fullName>
    </recommendedName>
</protein>
<dbReference type="Gene3D" id="3.30.160.60">
    <property type="entry name" value="Classic Zinc Finger"/>
    <property type="match status" value="3"/>
</dbReference>
<feature type="domain" description="C2H2-type" evidence="7">
    <location>
        <begin position="649"/>
        <end position="676"/>
    </location>
</feature>